<protein>
    <submittedName>
        <fullName evidence="1">Antitoxin ParD1/3/4</fullName>
    </submittedName>
</protein>
<accession>A0A1X7PHC5</accession>
<sequence length="89" mass="10112">MSDRINARLSAPLAEFVDRMVGEDGLYETPSEYIRDLIRRDMERREGQMAQDAILAGYHDLAAGRVFRSTGDFASDMDVLDRAEADGWR</sequence>
<evidence type="ECO:0000313" key="2">
    <source>
        <dbReference type="Proteomes" id="UP000193083"/>
    </source>
</evidence>
<dbReference type="CDD" id="cd22231">
    <property type="entry name" value="RHH_NikR_HicB-like"/>
    <property type="match status" value="1"/>
</dbReference>
<keyword evidence="2" id="KW-1185">Reference proteome</keyword>
<dbReference type="OrthoDB" id="9811310at2"/>
<reference evidence="1 2" key="1">
    <citation type="submission" date="2017-04" db="EMBL/GenBank/DDBJ databases">
        <authorList>
            <person name="Afonso C.L."/>
            <person name="Miller P.J."/>
            <person name="Scott M.A."/>
            <person name="Spackman E."/>
            <person name="Goraichik I."/>
            <person name="Dimitrov K.M."/>
            <person name="Suarez D.L."/>
            <person name="Swayne D.E."/>
        </authorList>
    </citation>
    <scope>NUCLEOTIDE SEQUENCE [LARGE SCALE GENOMIC DNA]</scope>
    <source>
        <strain evidence="1 2">B5P</strain>
    </source>
</reference>
<dbReference type="Proteomes" id="UP000193083">
    <property type="component" value="Unassembled WGS sequence"/>
</dbReference>
<dbReference type="SUPFAM" id="SSF47598">
    <property type="entry name" value="Ribbon-helix-helix"/>
    <property type="match status" value="1"/>
</dbReference>
<dbReference type="RefSeq" id="WP_085465778.1">
    <property type="nucleotide sequence ID" value="NZ_FXBL01000004.1"/>
</dbReference>
<proteinExistence type="predicted"/>
<dbReference type="InterPro" id="IPR013321">
    <property type="entry name" value="Arc_rbn_hlx_hlx"/>
</dbReference>
<dbReference type="InterPro" id="IPR010985">
    <property type="entry name" value="Ribbon_hlx_hlx"/>
</dbReference>
<dbReference type="EMBL" id="FXBL01000004">
    <property type="protein sequence ID" value="SMH49945.1"/>
    <property type="molecule type" value="Genomic_DNA"/>
</dbReference>
<organism evidence="1 2">
    <name type="scientific">Mesorhizobium australicum</name>
    <dbReference type="NCBI Taxonomy" id="536018"/>
    <lineage>
        <taxon>Bacteria</taxon>
        <taxon>Pseudomonadati</taxon>
        <taxon>Pseudomonadota</taxon>
        <taxon>Alphaproteobacteria</taxon>
        <taxon>Hyphomicrobiales</taxon>
        <taxon>Phyllobacteriaceae</taxon>
        <taxon>Mesorhizobium</taxon>
    </lineage>
</organism>
<gene>
    <name evidence="1" type="ORF">SAMN02982922_4042</name>
</gene>
<evidence type="ECO:0000313" key="1">
    <source>
        <dbReference type="EMBL" id="SMH49945.1"/>
    </source>
</evidence>
<dbReference type="AlphaFoldDB" id="A0A1X7PHC5"/>
<dbReference type="GO" id="GO:0006355">
    <property type="term" value="P:regulation of DNA-templated transcription"/>
    <property type="evidence" value="ECO:0007669"/>
    <property type="project" value="InterPro"/>
</dbReference>
<name>A0A1X7PHC5_9HYPH</name>
<dbReference type="Gene3D" id="1.10.1220.10">
    <property type="entry name" value="Met repressor-like"/>
    <property type="match status" value="1"/>
</dbReference>